<reference evidence="2" key="1">
    <citation type="journal article" date="2013" name="Nat. Commun.">
        <title>Whole-genome sequencing of Oryza brachyantha reveals mechanisms underlying Oryza genome evolution.</title>
        <authorList>
            <person name="Chen J."/>
            <person name="Huang Q."/>
            <person name="Gao D."/>
            <person name="Wang J."/>
            <person name="Lang Y."/>
            <person name="Liu T."/>
            <person name="Li B."/>
            <person name="Bai Z."/>
            <person name="Luis Goicoechea J."/>
            <person name="Liang C."/>
            <person name="Chen C."/>
            <person name="Zhang W."/>
            <person name="Sun S."/>
            <person name="Liao Y."/>
            <person name="Zhang X."/>
            <person name="Yang L."/>
            <person name="Song C."/>
            <person name="Wang M."/>
            <person name="Shi J."/>
            <person name="Liu G."/>
            <person name="Liu J."/>
            <person name="Zhou H."/>
            <person name="Zhou W."/>
            <person name="Yu Q."/>
            <person name="An N."/>
            <person name="Chen Y."/>
            <person name="Cai Q."/>
            <person name="Wang B."/>
            <person name="Liu B."/>
            <person name="Min J."/>
            <person name="Huang Y."/>
            <person name="Wu H."/>
            <person name="Li Z."/>
            <person name="Zhang Y."/>
            <person name="Yin Y."/>
            <person name="Song W."/>
            <person name="Jiang J."/>
            <person name="Jackson S.A."/>
            <person name="Wing R.A."/>
            <person name="Wang J."/>
            <person name="Chen M."/>
        </authorList>
    </citation>
    <scope>NUCLEOTIDE SEQUENCE [LARGE SCALE GENOMIC DNA]</scope>
    <source>
        <strain evidence="2">cv. IRGC 101232</strain>
    </source>
</reference>
<sequence length="401" mass="42949">MADPNRPPRPRPRPRPRSVQEEGSAAGYDTGFVPSVHDPIYIGSLPPHPHPGIIGSHRARAPKPTGADHMRVLFPPGSTSSHASIDTRTASAIDGLAYCQRNITSSLGGGGTATRRSALATGGFTGHVAREEERPGGRGVVSVVPRGHGNVFPRGQLAQEEFPTYHHFTLGSASGSGGGAMINSSAAPAHQTMDSYEDSGFSAVSKYWFPSSYAGAFSPRSLPASDEWDLDWLHGAIIGWKLQQQADICRSVPAVPAAAPFADTDIQENYMKMIKSRAPPSAGGSGPGAGIHRRQPLDTSNGGGTTRAQMVRPSTAGGKPHFSRSRRHNATDTTAHAHQAQLRGEHFDADACENTHGAEELRVVAKVEGWRPRGPCMEFATKGWCRCRYGGYCWEWDDGFR</sequence>
<dbReference type="HOGENOM" id="CLU_687689_0_0_1"/>
<name>J3MIG1_ORYBR</name>
<evidence type="ECO:0000256" key="1">
    <source>
        <dbReference type="SAM" id="MobiDB-lite"/>
    </source>
</evidence>
<keyword evidence="3" id="KW-1185">Reference proteome</keyword>
<evidence type="ECO:0000313" key="3">
    <source>
        <dbReference type="Proteomes" id="UP000006038"/>
    </source>
</evidence>
<proteinExistence type="predicted"/>
<reference evidence="2" key="2">
    <citation type="submission" date="2013-04" db="UniProtKB">
        <authorList>
            <consortium name="EnsemblPlants"/>
        </authorList>
    </citation>
    <scope>IDENTIFICATION</scope>
</reference>
<dbReference type="AlphaFoldDB" id="J3MIG1"/>
<protein>
    <submittedName>
        <fullName evidence="2">Uncharacterized protein</fullName>
    </submittedName>
</protein>
<organism evidence="2">
    <name type="scientific">Oryza brachyantha</name>
    <name type="common">malo sina</name>
    <dbReference type="NCBI Taxonomy" id="4533"/>
    <lineage>
        <taxon>Eukaryota</taxon>
        <taxon>Viridiplantae</taxon>
        <taxon>Streptophyta</taxon>
        <taxon>Embryophyta</taxon>
        <taxon>Tracheophyta</taxon>
        <taxon>Spermatophyta</taxon>
        <taxon>Magnoliopsida</taxon>
        <taxon>Liliopsida</taxon>
        <taxon>Poales</taxon>
        <taxon>Poaceae</taxon>
        <taxon>BOP clade</taxon>
        <taxon>Oryzoideae</taxon>
        <taxon>Oryzeae</taxon>
        <taxon>Oryzinae</taxon>
        <taxon>Oryza</taxon>
    </lineage>
</organism>
<dbReference type="Proteomes" id="UP000006038">
    <property type="component" value="Chromosome 7"/>
</dbReference>
<dbReference type="Gramene" id="OB07G11930.1">
    <property type="protein sequence ID" value="OB07G11930.1"/>
    <property type="gene ID" value="OB07G11930"/>
</dbReference>
<feature type="region of interest" description="Disordered" evidence="1">
    <location>
        <begin position="276"/>
        <end position="338"/>
    </location>
</feature>
<feature type="region of interest" description="Disordered" evidence="1">
    <location>
        <begin position="1"/>
        <end position="66"/>
    </location>
</feature>
<dbReference type="EnsemblPlants" id="OB07G11930.1">
    <property type="protein sequence ID" value="OB07G11930.1"/>
    <property type="gene ID" value="OB07G11930"/>
</dbReference>
<accession>J3MIG1</accession>
<evidence type="ECO:0000313" key="2">
    <source>
        <dbReference type="EnsemblPlants" id="OB07G11930.1"/>
    </source>
</evidence>